<evidence type="ECO:0000256" key="6">
    <source>
        <dbReference type="SAM" id="SignalP"/>
    </source>
</evidence>
<feature type="region of interest" description="Disordered" evidence="5">
    <location>
        <begin position="36"/>
        <end position="56"/>
    </location>
</feature>
<dbReference type="InterPro" id="IPR038765">
    <property type="entry name" value="Papain-like_cys_pep_sf"/>
</dbReference>
<dbReference type="PATRIC" id="fig|1423740.3.peg.1613"/>
<dbReference type="PROSITE" id="PS51935">
    <property type="entry name" value="NLPC_P60"/>
    <property type="match status" value="1"/>
</dbReference>
<feature type="signal peptide" evidence="6">
    <location>
        <begin position="1"/>
        <end position="28"/>
    </location>
</feature>
<name>A0A0R1T8I7_9LACO</name>
<comment type="caution">
    <text evidence="8">The sequence shown here is derived from an EMBL/GenBank/DDBJ whole genome shotgun (WGS) entry which is preliminary data.</text>
</comment>
<dbReference type="Pfam" id="PF00877">
    <property type="entry name" value="NLPC_P60"/>
    <property type="match status" value="1"/>
</dbReference>
<comment type="similarity">
    <text evidence="1">Belongs to the peptidase C40 family.</text>
</comment>
<organism evidence="8 9">
    <name type="scientific">Ligilactobacillus equi DSM 15833 = JCM 10991</name>
    <dbReference type="NCBI Taxonomy" id="1423740"/>
    <lineage>
        <taxon>Bacteria</taxon>
        <taxon>Bacillati</taxon>
        <taxon>Bacillota</taxon>
        <taxon>Bacilli</taxon>
        <taxon>Lactobacillales</taxon>
        <taxon>Lactobacillaceae</taxon>
        <taxon>Ligilactobacillus</taxon>
    </lineage>
</organism>
<feature type="domain" description="NlpC/P60" evidence="7">
    <location>
        <begin position="91"/>
        <end position="206"/>
    </location>
</feature>
<dbReference type="Proteomes" id="UP000051048">
    <property type="component" value="Unassembled WGS sequence"/>
</dbReference>
<keyword evidence="6" id="KW-0732">Signal</keyword>
<dbReference type="PANTHER" id="PTHR47053">
    <property type="entry name" value="MUREIN DD-ENDOPEPTIDASE MEPH-RELATED"/>
    <property type="match status" value="1"/>
</dbReference>
<evidence type="ECO:0000313" key="8">
    <source>
        <dbReference type="EMBL" id="KRL77086.1"/>
    </source>
</evidence>
<dbReference type="Gene3D" id="3.90.1720.10">
    <property type="entry name" value="endopeptidase domain like (from Nostoc punctiforme)"/>
    <property type="match status" value="1"/>
</dbReference>
<dbReference type="SUPFAM" id="SSF54001">
    <property type="entry name" value="Cysteine proteinases"/>
    <property type="match status" value="1"/>
</dbReference>
<proteinExistence type="inferred from homology"/>
<keyword evidence="4" id="KW-0788">Thiol protease</keyword>
<feature type="compositionally biased region" description="Polar residues" evidence="5">
    <location>
        <begin position="36"/>
        <end position="50"/>
    </location>
</feature>
<evidence type="ECO:0000256" key="3">
    <source>
        <dbReference type="ARBA" id="ARBA00022801"/>
    </source>
</evidence>
<protein>
    <recommendedName>
        <fullName evidence="7">NlpC/P60 domain-containing protein</fullName>
    </recommendedName>
</protein>
<evidence type="ECO:0000256" key="2">
    <source>
        <dbReference type="ARBA" id="ARBA00022670"/>
    </source>
</evidence>
<dbReference type="InterPro" id="IPR051202">
    <property type="entry name" value="Peptidase_C40"/>
</dbReference>
<evidence type="ECO:0000259" key="7">
    <source>
        <dbReference type="PROSITE" id="PS51935"/>
    </source>
</evidence>
<evidence type="ECO:0000313" key="9">
    <source>
        <dbReference type="Proteomes" id="UP000051048"/>
    </source>
</evidence>
<sequence>MKQIAKKIFVTSTSAAALFIGAQATASANLAQAPSQTSSSNVNYQNPSGSQVTAQTATVTEQVSNQVTPTVATTNTTVPQVAAVSSAPATSMDTASLLAYAQNFIGTPYQWGGSTPAGFDCSGFTQYVFSHFGKNIGRTTYQQQYAGTRISVDQAQPGDLLFWGDSPYHVAIYLGNGQYISAPTYGQTVSIQSMAYYYPSFAVRVN</sequence>
<keyword evidence="2" id="KW-0645">Protease</keyword>
<dbReference type="AlphaFoldDB" id="A0A0R1T8I7"/>
<evidence type="ECO:0000256" key="4">
    <source>
        <dbReference type="ARBA" id="ARBA00022807"/>
    </source>
</evidence>
<dbReference type="EMBL" id="AZFH01000181">
    <property type="protein sequence ID" value="KRL77086.1"/>
    <property type="molecule type" value="Genomic_DNA"/>
</dbReference>
<dbReference type="GO" id="GO:0006508">
    <property type="term" value="P:proteolysis"/>
    <property type="evidence" value="ECO:0007669"/>
    <property type="project" value="UniProtKB-KW"/>
</dbReference>
<dbReference type="STRING" id="1423740.FC36_GL001488"/>
<dbReference type="PANTHER" id="PTHR47053:SF1">
    <property type="entry name" value="MUREIN DD-ENDOPEPTIDASE MEPH-RELATED"/>
    <property type="match status" value="1"/>
</dbReference>
<dbReference type="GO" id="GO:0008234">
    <property type="term" value="F:cysteine-type peptidase activity"/>
    <property type="evidence" value="ECO:0007669"/>
    <property type="project" value="UniProtKB-KW"/>
</dbReference>
<accession>A0A0R1T8I7</accession>
<dbReference type="RefSeq" id="WP_025020631.1">
    <property type="nucleotide sequence ID" value="NZ_AZFH01000181.1"/>
</dbReference>
<feature type="chain" id="PRO_5038331862" description="NlpC/P60 domain-containing protein" evidence="6">
    <location>
        <begin position="29"/>
        <end position="206"/>
    </location>
</feature>
<evidence type="ECO:0000256" key="1">
    <source>
        <dbReference type="ARBA" id="ARBA00007074"/>
    </source>
</evidence>
<gene>
    <name evidence="8" type="ORF">FC36_GL001488</name>
</gene>
<reference evidence="8 9" key="1">
    <citation type="journal article" date="2015" name="Genome Announc.">
        <title>Expanding the biotechnology potential of lactobacilli through comparative genomics of 213 strains and associated genera.</title>
        <authorList>
            <person name="Sun Z."/>
            <person name="Harris H.M."/>
            <person name="McCann A."/>
            <person name="Guo C."/>
            <person name="Argimon S."/>
            <person name="Zhang W."/>
            <person name="Yang X."/>
            <person name="Jeffery I.B."/>
            <person name="Cooney J.C."/>
            <person name="Kagawa T.F."/>
            <person name="Liu W."/>
            <person name="Song Y."/>
            <person name="Salvetti E."/>
            <person name="Wrobel A."/>
            <person name="Rasinkangas P."/>
            <person name="Parkhill J."/>
            <person name="Rea M.C."/>
            <person name="O'Sullivan O."/>
            <person name="Ritari J."/>
            <person name="Douillard F.P."/>
            <person name="Paul Ross R."/>
            <person name="Yang R."/>
            <person name="Briner A.E."/>
            <person name="Felis G.E."/>
            <person name="de Vos W.M."/>
            <person name="Barrangou R."/>
            <person name="Klaenhammer T.R."/>
            <person name="Caufield P.W."/>
            <person name="Cui Y."/>
            <person name="Zhang H."/>
            <person name="O'Toole P.W."/>
        </authorList>
    </citation>
    <scope>NUCLEOTIDE SEQUENCE [LARGE SCALE GENOMIC DNA]</scope>
    <source>
        <strain evidence="8 9">DSM 15833</strain>
    </source>
</reference>
<dbReference type="InterPro" id="IPR000064">
    <property type="entry name" value="NLP_P60_dom"/>
</dbReference>
<evidence type="ECO:0000256" key="5">
    <source>
        <dbReference type="SAM" id="MobiDB-lite"/>
    </source>
</evidence>
<keyword evidence="3" id="KW-0378">Hydrolase</keyword>